<feature type="transmembrane region" description="Helical" evidence="1">
    <location>
        <begin position="166"/>
        <end position="186"/>
    </location>
</feature>
<protein>
    <recommendedName>
        <fullName evidence="4">MARVEL domain-containing protein</fullName>
    </recommendedName>
</protein>
<feature type="non-terminal residue" evidence="2">
    <location>
        <position position="1"/>
    </location>
</feature>
<keyword evidence="3" id="KW-1185">Reference proteome</keyword>
<feature type="transmembrane region" description="Helical" evidence="1">
    <location>
        <begin position="58"/>
        <end position="80"/>
    </location>
</feature>
<evidence type="ECO:0000313" key="3">
    <source>
        <dbReference type="Proteomes" id="UP001432027"/>
    </source>
</evidence>
<accession>A0AAV5SNM0</accession>
<feature type="transmembrane region" description="Helical" evidence="1">
    <location>
        <begin position="86"/>
        <end position="106"/>
    </location>
</feature>
<evidence type="ECO:0000256" key="1">
    <source>
        <dbReference type="SAM" id="Phobius"/>
    </source>
</evidence>
<dbReference type="Proteomes" id="UP001432027">
    <property type="component" value="Unassembled WGS sequence"/>
</dbReference>
<proteinExistence type="predicted"/>
<reference evidence="2" key="1">
    <citation type="submission" date="2023-10" db="EMBL/GenBank/DDBJ databases">
        <title>Genome assembly of Pristionchus species.</title>
        <authorList>
            <person name="Yoshida K."/>
            <person name="Sommer R.J."/>
        </authorList>
    </citation>
    <scope>NUCLEOTIDE SEQUENCE</scope>
    <source>
        <strain evidence="2">RS0144</strain>
    </source>
</reference>
<comment type="caution">
    <text evidence="2">The sequence shown here is derived from an EMBL/GenBank/DDBJ whole genome shotgun (WGS) entry which is preliminary data.</text>
</comment>
<organism evidence="2 3">
    <name type="scientific">Pristionchus entomophagus</name>
    <dbReference type="NCBI Taxonomy" id="358040"/>
    <lineage>
        <taxon>Eukaryota</taxon>
        <taxon>Metazoa</taxon>
        <taxon>Ecdysozoa</taxon>
        <taxon>Nematoda</taxon>
        <taxon>Chromadorea</taxon>
        <taxon>Rhabditida</taxon>
        <taxon>Rhabditina</taxon>
        <taxon>Diplogasteromorpha</taxon>
        <taxon>Diplogasteroidea</taxon>
        <taxon>Neodiplogasteridae</taxon>
        <taxon>Pristionchus</taxon>
    </lineage>
</organism>
<evidence type="ECO:0008006" key="4">
    <source>
        <dbReference type="Google" id="ProtNLM"/>
    </source>
</evidence>
<evidence type="ECO:0000313" key="2">
    <source>
        <dbReference type="EMBL" id="GMS84723.1"/>
    </source>
</evidence>
<keyword evidence="1" id="KW-0812">Transmembrane</keyword>
<dbReference type="AlphaFoldDB" id="A0AAV5SNM0"/>
<dbReference type="EMBL" id="BTSX01000002">
    <property type="protein sequence ID" value="GMS84723.1"/>
    <property type="molecule type" value="Genomic_DNA"/>
</dbReference>
<sequence length="209" mass="23662">LILFPFSLSRMGRFSLNGSRGFYSFQHDPLPSTLPTSPNRPIPSFSPSYSCLSLRSRLLAVIQLLLIACSATIVTQRILWNESPDYLFLCFVVIFLLPSAVIVWMVMKCEYSSGSCLSSRSRDCSMLLSLLSFAFLLTSLLLFIHQDFSAGKEKERPLLSQLTKDLLFYGLSSLLYLLCTSSYSSLHSHYNNLVFSTLRTRNTLPNRFP</sequence>
<keyword evidence="1" id="KW-1133">Transmembrane helix</keyword>
<gene>
    <name evidence="2" type="ORF">PENTCL1PPCAC_6898</name>
</gene>
<keyword evidence="1" id="KW-0472">Membrane</keyword>
<name>A0AAV5SNM0_9BILA</name>
<feature type="transmembrane region" description="Helical" evidence="1">
    <location>
        <begin position="127"/>
        <end position="146"/>
    </location>
</feature>
<feature type="non-terminal residue" evidence="2">
    <location>
        <position position="209"/>
    </location>
</feature>